<sequence>MLPNRRLSEYLPVRFANGDQVRQFSKPCVHCGQMLNAQHMVGVARLVKGMIAIAAKANCPACGKQFSVTCLIDEDKRVQRVVVPYWLFNPYLRAIQLQDDEQFASSSAAVSDMLPEPEAASEIPPSQLERAEDAVGRYQGKPIPAWVRVNGRLFTFDRVAQNAQAGQGELLLDGCLVYRPGADN</sequence>
<keyword evidence="2" id="KW-1185">Reference proteome</keyword>
<dbReference type="Proteomes" id="UP000242869">
    <property type="component" value="Unassembled WGS sequence"/>
</dbReference>
<protein>
    <submittedName>
        <fullName evidence="1">Uncharacterized protein</fullName>
    </submittedName>
</protein>
<evidence type="ECO:0000313" key="1">
    <source>
        <dbReference type="EMBL" id="SFO00121.1"/>
    </source>
</evidence>
<name>A0A1I5DMV6_9NEIS</name>
<dbReference type="OrthoDB" id="9131610at2"/>
<proteinExistence type="predicted"/>
<dbReference type="RefSeq" id="WP_091197874.1">
    <property type="nucleotide sequence ID" value="NZ_FOVE01000026.1"/>
</dbReference>
<reference evidence="2" key="1">
    <citation type="submission" date="2016-10" db="EMBL/GenBank/DDBJ databases">
        <authorList>
            <person name="Varghese N."/>
            <person name="Submissions S."/>
        </authorList>
    </citation>
    <scope>NUCLEOTIDE SEQUENCE [LARGE SCALE GENOMIC DNA]</scope>
    <source>
        <strain evidence="2">DSM 6150</strain>
    </source>
</reference>
<organism evidence="1 2">
    <name type="scientific">Formivibrio citricus</name>
    <dbReference type="NCBI Taxonomy" id="83765"/>
    <lineage>
        <taxon>Bacteria</taxon>
        <taxon>Pseudomonadati</taxon>
        <taxon>Pseudomonadota</taxon>
        <taxon>Betaproteobacteria</taxon>
        <taxon>Neisseriales</taxon>
        <taxon>Chitinibacteraceae</taxon>
        <taxon>Formivibrio</taxon>
    </lineage>
</organism>
<evidence type="ECO:0000313" key="2">
    <source>
        <dbReference type="Proteomes" id="UP000242869"/>
    </source>
</evidence>
<dbReference type="EMBL" id="FOVE01000026">
    <property type="protein sequence ID" value="SFO00121.1"/>
    <property type="molecule type" value="Genomic_DNA"/>
</dbReference>
<dbReference type="STRING" id="83765.SAMN05660284_02695"/>
<gene>
    <name evidence="1" type="ORF">SAMN05660284_02695</name>
</gene>
<accession>A0A1I5DMV6</accession>
<dbReference type="AlphaFoldDB" id="A0A1I5DMV6"/>